<evidence type="ECO:0000256" key="4">
    <source>
        <dbReference type="ARBA" id="ARBA00005093"/>
    </source>
</evidence>
<dbReference type="InterPro" id="IPR039721">
    <property type="entry name" value="C5-epimerase"/>
</dbReference>
<dbReference type="GO" id="GO:0047464">
    <property type="term" value="F:heparosan-N-sulfate-glucuronate 5-epimerase activity"/>
    <property type="evidence" value="ECO:0007669"/>
    <property type="project" value="UniProtKB-EC"/>
</dbReference>
<dbReference type="GO" id="GO:0005794">
    <property type="term" value="C:Golgi apparatus"/>
    <property type="evidence" value="ECO:0007669"/>
    <property type="project" value="TreeGrafter"/>
</dbReference>
<dbReference type="UniPathway" id="UPA00862"/>
<dbReference type="STRING" id="32264.T1JYR7"/>
<evidence type="ECO:0000256" key="3">
    <source>
        <dbReference type="ARBA" id="ARBA00004841"/>
    </source>
</evidence>
<dbReference type="PANTHER" id="PTHR13174:SF3">
    <property type="entry name" value="D-GLUCURONYL C5-EPIMERASE"/>
    <property type="match status" value="1"/>
</dbReference>
<protein>
    <recommendedName>
        <fullName evidence="6">heparosan-N-sulfate-glucuronate 5-epimerase</fullName>
        <ecNumber evidence="6">5.1.3.17</ecNumber>
    </recommendedName>
</protein>
<evidence type="ECO:0000313" key="16">
    <source>
        <dbReference type="EnsemblMetazoa" id="tetur03g01320.1"/>
    </source>
</evidence>
<dbReference type="OMA" id="RGVFMYF"/>
<evidence type="ECO:0000259" key="14">
    <source>
        <dbReference type="Pfam" id="PF06662"/>
    </source>
</evidence>
<keyword evidence="10 13" id="KW-0472">Membrane</keyword>
<comment type="similarity">
    <text evidence="5">Belongs to the D-glucuronyl C5-epimerase family.</text>
</comment>
<dbReference type="AlphaFoldDB" id="T1JYR7"/>
<reference evidence="17" key="1">
    <citation type="submission" date="2011-08" db="EMBL/GenBank/DDBJ databases">
        <authorList>
            <person name="Rombauts S."/>
        </authorList>
    </citation>
    <scope>NUCLEOTIDE SEQUENCE</scope>
    <source>
        <strain evidence="17">London</strain>
    </source>
</reference>
<evidence type="ECO:0000256" key="9">
    <source>
        <dbReference type="ARBA" id="ARBA00022989"/>
    </source>
</evidence>
<dbReference type="KEGG" id="tut:107372174"/>
<dbReference type="eggNOG" id="KOG3760">
    <property type="taxonomic scope" value="Eukaryota"/>
</dbReference>
<keyword evidence="11" id="KW-0413">Isomerase</keyword>
<dbReference type="Proteomes" id="UP000015104">
    <property type="component" value="Unassembled WGS sequence"/>
</dbReference>
<dbReference type="Pfam" id="PF21174">
    <property type="entry name" value="Glce_b_sandwich"/>
    <property type="match status" value="1"/>
</dbReference>
<evidence type="ECO:0000256" key="10">
    <source>
        <dbReference type="ARBA" id="ARBA00023136"/>
    </source>
</evidence>
<keyword evidence="17" id="KW-1185">Reference proteome</keyword>
<evidence type="ECO:0000256" key="1">
    <source>
        <dbReference type="ARBA" id="ARBA00000434"/>
    </source>
</evidence>
<dbReference type="SUPFAM" id="SSF81853">
    <property type="entry name" value="Family 10 polysaccharide lyase"/>
    <property type="match status" value="1"/>
</dbReference>
<name>T1JYR7_TETUR</name>
<comment type="pathway">
    <text evidence="3">Glycan metabolism; heparin biosynthesis.</text>
</comment>
<proteinExistence type="inferred from homology"/>
<sequence>MRLRIRRSHIYLILILGLLSIGWTLFIRLDKFKTPPLIEGNDLSEKYKFKSNLSPTASAPILLGKIENDSFRCFGFKKIDCLINNEYSVGCYKTSDDMVYVPFNFIRRYFDIYGKLIKTPNKQEIFNWEHSYSKVYYPKEAYDYKSTYLWFDNYNVEVRDRVKLISGLKGVPISTQWEPRGHFYPIQIAQFGLSHFSKSLTLGKPRVTILEDGFFKQDYWHVAVKGSRIQIHSMEDNSEIDAETSFPTIGEMKRAFNDNNDNNNTVNINNKVLFVDGEAITFKLKRKKMHNDLTLSLRVKPLDKFSFTVYLQSDSGNYEYAISYANTNIDFDENGPTYGFGESKVWHHLTRELGVDFQKACTILDKKLPIKMKNLHVSKIIFKGKALIDDVILSSSAHESHFFSAVRWLLENQDDLGGWPIKTTRKLSNGALILKPGWYSAMAQGQAISLLTRMYHYVGDEIYLKAATRALSLFNVSSEKGGFRTYFLDKYLWFEEYPTIPSSFVLNGFIYSLFGLYDLKMSCAKQCETVEEYFKKGLESLKHLLSLYDTGSGTLYDLRHFSLKTEPKIARWDYHTTHINQLLYLNTLLKDQYLSTVSKRWIGYLKGKRAAHN</sequence>
<keyword evidence="8" id="KW-0735">Signal-anchor</keyword>
<gene>
    <name evidence="16" type="primary">107372174</name>
</gene>
<dbReference type="Pfam" id="PF06662">
    <property type="entry name" value="C5-epim_C"/>
    <property type="match status" value="1"/>
</dbReference>
<accession>T1JYR7</accession>
<dbReference type="EMBL" id="CAEY01001108">
    <property type="status" value="NOT_ANNOTATED_CDS"/>
    <property type="molecule type" value="Genomic_DNA"/>
</dbReference>
<reference evidence="16" key="2">
    <citation type="submission" date="2015-06" db="UniProtKB">
        <authorList>
            <consortium name="EnsemblMetazoa"/>
        </authorList>
    </citation>
    <scope>IDENTIFICATION</scope>
</reference>
<keyword evidence="7 13" id="KW-0812">Transmembrane</keyword>
<comment type="catalytic activity">
    <reaction evidence="1">
        <text>[heparosan-N-sulfate](n) = [heparan-N-sulfate](n)</text>
        <dbReference type="Rhea" id="RHEA:20197"/>
        <dbReference type="Rhea" id="RHEA-COMP:9556"/>
        <dbReference type="Rhea" id="RHEA-COMP:9557"/>
        <dbReference type="ChEBI" id="CHEBI:58041"/>
        <dbReference type="ChEBI" id="CHEBI:58287"/>
        <dbReference type="EC" id="5.1.3.17"/>
    </reaction>
</comment>
<evidence type="ECO:0000256" key="6">
    <source>
        <dbReference type="ARBA" id="ARBA00012087"/>
    </source>
</evidence>
<evidence type="ECO:0000259" key="15">
    <source>
        <dbReference type="Pfam" id="PF21174"/>
    </source>
</evidence>
<dbReference type="InterPro" id="IPR059154">
    <property type="entry name" value="Glce_b_sandwich"/>
</dbReference>
<dbReference type="EnsemblMetazoa" id="tetur03g01320.1">
    <property type="protein sequence ID" value="tetur03g01320.1"/>
    <property type="gene ID" value="tetur03g01320"/>
</dbReference>
<dbReference type="PANTHER" id="PTHR13174">
    <property type="entry name" value="D-GLUCURONYL C5-EPIMERASE"/>
    <property type="match status" value="1"/>
</dbReference>
<evidence type="ECO:0000256" key="11">
    <source>
        <dbReference type="ARBA" id="ARBA00023235"/>
    </source>
</evidence>
<evidence type="ECO:0000256" key="12">
    <source>
        <dbReference type="ARBA" id="ARBA00037847"/>
    </source>
</evidence>
<keyword evidence="9 13" id="KW-1133">Transmembrane helix</keyword>
<feature type="transmembrane region" description="Helical" evidence="13">
    <location>
        <begin position="9"/>
        <end position="29"/>
    </location>
</feature>
<evidence type="ECO:0000256" key="5">
    <source>
        <dbReference type="ARBA" id="ARBA00005584"/>
    </source>
</evidence>
<dbReference type="GO" id="GO:0030210">
    <property type="term" value="P:heparin proteoglycan biosynthetic process"/>
    <property type="evidence" value="ECO:0007669"/>
    <property type="project" value="UniProtKB-UniPathway"/>
</dbReference>
<evidence type="ECO:0000256" key="8">
    <source>
        <dbReference type="ARBA" id="ARBA00022968"/>
    </source>
</evidence>
<evidence type="ECO:0000256" key="2">
    <source>
        <dbReference type="ARBA" id="ARBA00004606"/>
    </source>
</evidence>
<dbReference type="EC" id="5.1.3.17" evidence="6"/>
<dbReference type="GO" id="GO:0015012">
    <property type="term" value="P:heparan sulfate proteoglycan biosynthetic process"/>
    <property type="evidence" value="ECO:0007669"/>
    <property type="project" value="InterPro"/>
</dbReference>
<dbReference type="HOGENOM" id="CLU_028636_0_0_1"/>
<comment type="subcellular location">
    <subcellularLocation>
        <location evidence="12">Endomembrane system</location>
        <topology evidence="12">Single-pass membrane protein</topology>
    </subcellularLocation>
    <subcellularLocation>
        <location evidence="2">Membrane</location>
        <topology evidence="2">Single-pass type II membrane protein</topology>
    </subcellularLocation>
</comment>
<dbReference type="InterPro" id="IPR010598">
    <property type="entry name" value="C5-epim_C"/>
</dbReference>
<feature type="domain" description="D-glucuronyl C5-epimerase C-terminal" evidence="14">
    <location>
        <begin position="413"/>
        <end position="602"/>
    </location>
</feature>
<evidence type="ECO:0000256" key="7">
    <source>
        <dbReference type="ARBA" id="ARBA00022692"/>
    </source>
</evidence>
<dbReference type="OrthoDB" id="5914444at2759"/>
<feature type="domain" description="D-glucuronyl C5-epimerase beta-sandwich" evidence="15">
    <location>
        <begin position="279"/>
        <end position="385"/>
    </location>
</feature>
<comment type="pathway">
    <text evidence="4">Glycan metabolism; heparan sulfate biosynthesis.</text>
</comment>
<evidence type="ECO:0000313" key="17">
    <source>
        <dbReference type="Proteomes" id="UP000015104"/>
    </source>
</evidence>
<organism evidence="16 17">
    <name type="scientific">Tetranychus urticae</name>
    <name type="common">Two-spotted spider mite</name>
    <dbReference type="NCBI Taxonomy" id="32264"/>
    <lineage>
        <taxon>Eukaryota</taxon>
        <taxon>Metazoa</taxon>
        <taxon>Ecdysozoa</taxon>
        <taxon>Arthropoda</taxon>
        <taxon>Chelicerata</taxon>
        <taxon>Arachnida</taxon>
        <taxon>Acari</taxon>
        <taxon>Acariformes</taxon>
        <taxon>Trombidiformes</taxon>
        <taxon>Prostigmata</taxon>
        <taxon>Eleutherengona</taxon>
        <taxon>Raphignathae</taxon>
        <taxon>Tetranychoidea</taxon>
        <taxon>Tetranychidae</taxon>
        <taxon>Tetranychus</taxon>
    </lineage>
</organism>
<evidence type="ECO:0000256" key="13">
    <source>
        <dbReference type="SAM" id="Phobius"/>
    </source>
</evidence>